<evidence type="ECO:0000313" key="3">
    <source>
        <dbReference type="Proteomes" id="UP000316406"/>
    </source>
</evidence>
<dbReference type="PIRSF" id="PIRSF002741">
    <property type="entry name" value="MppA"/>
    <property type="match status" value="1"/>
</dbReference>
<dbReference type="CDD" id="cd00995">
    <property type="entry name" value="PBP2_NikA_DppA_OppA_like"/>
    <property type="match status" value="1"/>
</dbReference>
<dbReference type="AlphaFoldDB" id="A0A556C615"/>
<accession>A0A556C615</accession>
<organism evidence="2 3">
    <name type="scientific">Brevibacterium aurantiacum</name>
    <dbReference type="NCBI Taxonomy" id="273384"/>
    <lineage>
        <taxon>Bacteria</taxon>
        <taxon>Bacillati</taxon>
        <taxon>Actinomycetota</taxon>
        <taxon>Actinomycetes</taxon>
        <taxon>Micrococcales</taxon>
        <taxon>Brevibacteriaceae</taxon>
        <taxon>Brevibacterium</taxon>
    </lineage>
</organism>
<protein>
    <submittedName>
        <fullName evidence="2">ABC transporter substrate-binding protein</fullName>
    </submittedName>
</protein>
<dbReference type="Gene3D" id="3.40.190.10">
    <property type="entry name" value="Periplasmic binding protein-like II"/>
    <property type="match status" value="1"/>
</dbReference>
<gene>
    <name evidence="2" type="ORF">FO013_18830</name>
</gene>
<dbReference type="GO" id="GO:0015833">
    <property type="term" value="P:peptide transport"/>
    <property type="evidence" value="ECO:0007669"/>
    <property type="project" value="TreeGrafter"/>
</dbReference>
<keyword evidence="3" id="KW-1185">Reference proteome</keyword>
<dbReference type="GO" id="GO:1904680">
    <property type="term" value="F:peptide transmembrane transporter activity"/>
    <property type="evidence" value="ECO:0007669"/>
    <property type="project" value="TreeGrafter"/>
</dbReference>
<sequence>MQGIAAVTAVSALLLSGCGNSGEGKEGQPAEIVIGSSDPVPNLTPGRQTNAFGFAMSVFSPLTFVDKDGKLSFVAAKSVESDDQKNWTVTLRDGWTFHDGSPVTAEDYVDSWNTVAYGPNAFENSGQLSEIEGYADLNPKKGQPKTKEMDGLKVKDDQTFTVELDRADSQFPIQLSQAQTAFFPMPQSAFDDLEAYGKSPIGNGPFKVTTGWTQGEPVVAEAYDEYAGKRPTVSALTWVPYSDNLTAYNDALAGNVDVQRLPATRMNQVSDDFDKDHIFSFGGPAISYLSTPFWDKRFDDKRVRQAISMAIDRDTINEKVYGGLNRSATAWTPSIMPGNPDGICGEYCKYDPEAAATLLKEAGGFEGQLTLNFPGGAGHDDLYNAVANYLNQNLGIDTVAKPSVGWAEFTEDRNNEKLDGPFFARWGALYPSQQSTLRAFFSDAPNCTNCGGPPSAEVEKAINVADSSGNNSDAAYADVQKTIAEDFPVIPMFEESYNFVTSDKITDLPTSAVGEPQLADIVLGD</sequence>
<dbReference type="OrthoDB" id="9046151at2"/>
<dbReference type="Gene3D" id="3.90.76.10">
    <property type="entry name" value="Dipeptide-binding Protein, Domain 1"/>
    <property type="match status" value="1"/>
</dbReference>
<dbReference type="PANTHER" id="PTHR30290:SF83">
    <property type="entry name" value="ABC TRANSPORTER SUBSTRATE-BINDING PROTEIN"/>
    <property type="match status" value="1"/>
</dbReference>
<reference evidence="2 3" key="1">
    <citation type="submission" date="2019-07" db="EMBL/GenBank/DDBJ databases">
        <title>Draft genome sequence of Brevibacterium aurantiacum XU54 isolated from Xinjiang China.</title>
        <authorList>
            <person name="Xu X."/>
        </authorList>
    </citation>
    <scope>NUCLEOTIDE SEQUENCE [LARGE SCALE GENOMIC DNA]</scope>
    <source>
        <strain evidence="2 3">XU54</strain>
    </source>
</reference>
<dbReference type="Pfam" id="PF00496">
    <property type="entry name" value="SBP_bac_5"/>
    <property type="match status" value="1"/>
</dbReference>
<dbReference type="PANTHER" id="PTHR30290">
    <property type="entry name" value="PERIPLASMIC BINDING COMPONENT OF ABC TRANSPORTER"/>
    <property type="match status" value="1"/>
</dbReference>
<dbReference type="Proteomes" id="UP000316406">
    <property type="component" value="Unassembled WGS sequence"/>
</dbReference>
<comment type="caution">
    <text evidence="2">The sequence shown here is derived from an EMBL/GenBank/DDBJ whole genome shotgun (WGS) entry which is preliminary data.</text>
</comment>
<dbReference type="InterPro" id="IPR039424">
    <property type="entry name" value="SBP_5"/>
</dbReference>
<dbReference type="InterPro" id="IPR030678">
    <property type="entry name" value="Peptide/Ni-bd"/>
</dbReference>
<name>A0A556C615_BREAU</name>
<dbReference type="GO" id="GO:0043190">
    <property type="term" value="C:ATP-binding cassette (ABC) transporter complex"/>
    <property type="evidence" value="ECO:0007669"/>
    <property type="project" value="InterPro"/>
</dbReference>
<evidence type="ECO:0000313" key="2">
    <source>
        <dbReference type="EMBL" id="TSI12882.1"/>
    </source>
</evidence>
<dbReference type="Gene3D" id="3.10.105.10">
    <property type="entry name" value="Dipeptide-binding Protein, Domain 3"/>
    <property type="match status" value="1"/>
</dbReference>
<dbReference type="GO" id="GO:0042597">
    <property type="term" value="C:periplasmic space"/>
    <property type="evidence" value="ECO:0007669"/>
    <property type="project" value="UniProtKB-ARBA"/>
</dbReference>
<evidence type="ECO:0000259" key="1">
    <source>
        <dbReference type="Pfam" id="PF00496"/>
    </source>
</evidence>
<dbReference type="InterPro" id="IPR000914">
    <property type="entry name" value="SBP_5_dom"/>
</dbReference>
<feature type="domain" description="Solute-binding protein family 5" evidence="1">
    <location>
        <begin position="76"/>
        <end position="444"/>
    </location>
</feature>
<proteinExistence type="predicted"/>
<dbReference type="SUPFAM" id="SSF53850">
    <property type="entry name" value="Periplasmic binding protein-like II"/>
    <property type="match status" value="1"/>
</dbReference>
<dbReference type="EMBL" id="VLTK01000014">
    <property type="protein sequence ID" value="TSI12882.1"/>
    <property type="molecule type" value="Genomic_DNA"/>
</dbReference>